<keyword evidence="2" id="KW-0472">Membrane</keyword>
<name>A0A384WK51_9CAUD</name>
<feature type="transmembrane region" description="Helical" evidence="2">
    <location>
        <begin position="38"/>
        <end position="56"/>
    </location>
</feature>
<dbReference type="Proteomes" id="UP000259921">
    <property type="component" value="Segment"/>
</dbReference>
<evidence type="ECO:0000256" key="1">
    <source>
        <dbReference type="SAM" id="MobiDB-lite"/>
    </source>
</evidence>
<dbReference type="EMBL" id="MF754116">
    <property type="protein sequence ID" value="ATI19453.1"/>
    <property type="molecule type" value="Genomic_DNA"/>
</dbReference>
<proteinExistence type="predicted"/>
<accession>A0A384WK51</accession>
<evidence type="ECO:0000313" key="4">
    <source>
        <dbReference type="Proteomes" id="UP000259921"/>
    </source>
</evidence>
<feature type="region of interest" description="Disordered" evidence="1">
    <location>
        <begin position="1"/>
        <end position="32"/>
    </location>
</feature>
<organism evidence="3 4">
    <name type="scientific">Vibrio phage vB_VpaS_KF6</name>
    <dbReference type="NCBI Taxonomy" id="2041477"/>
    <lineage>
        <taxon>Viruses</taxon>
        <taxon>Duplodnaviria</taxon>
        <taxon>Heunggongvirae</taxon>
        <taxon>Uroviricota</taxon>
        <taxon>Caudoviricetes</taxon>
        <taxon>Mardecavirus</taxon>
        <taxon>Mardecavirus SSP002</taxon>
    </lineage>
</organism>
<gene>
    <name evidence="3" type="ORF">KF6_045</name>
</gene>
<keyword evidence="2" id="KW-0812">Transmembrane</keyword>
<sequence>MNAAVNSKGRDDPNVVKMCPKGQGTKGDGDVPNDTSKHIAAVLVLIVAGAITWAGFQLSNNNAALMAQAAVSQSQNDLLKQLSSDVRIIQSGLAQQNGDLGVLRADLNNTMRRVTGVEDRQQLLDKQVLQALINGKQAKG</sequence>
<reference evidence="3 4" key="1">
    <citation type="submission" date="2017-08" db="EMBL/GenBank/DDBJ databases">
        <title>Complete genome sequence of bacteriophage vB_VpaS_KF6.</title>
        <authorList>
            <person name="Yu J."/>
            <person name="Kwak S.-J."/>
            <person name="Lim J.-A."/>
            <person name="Chang H.-J."/>
        </authorList>
    </citation>
    <scope>NUCLEOTIDE SEQUENCE [LARGE SCALE GENOMIC DNA]</scope>
</reference>
<protein>
    <submittedName>
        <fullName evidence="3">Uncharacterized protein</fullName>
    </submittedName>
</protein>
<keyword evidence="2" id="KW-1133">Transmembrane helix</keyword>
<evidence type="ECO:0000313" key="3">
    <source>
        <dbReference type="EMBL" id="ATI19453.1"/>
    </source>
</evidence>
<evidence type="ECO:0000256" key="2">
    <source>
        <dbReference type="SAM" id="Phobius"/>
    </source>
</evidence>